<evidence type="ECO:0000256" key="6">
    <source>
        <dbReference type="RuleBase" id="RU003355"/>
    </source>
</evidence>
<keyword evidence="4 5" id="KW-0720">Serine protease</keyword>
<dbReference type="SUPFAM" id="SSF52743">
    <property type="entry name" value="Subtilisin-like"/>
    <property type="match status" value="1"/>
</dbReference>
<keyword evidence="7" id="KW-0732">Signal</keyword>
<dbReference type="InterPro" id="IPR023827">
    <property type="entry name" value="Peptidase_S8_Asp-AS"/>
</dbReference>
<organism evidence="10 11">
    <name type="scientific">Metschnikowia aff. pulcherrima</name>
    <dbReference type="NCBI Taxonomy" id="2163413"/>
    <lineage>
        <taxon>Eukaryota</taxon>
        <taxon>Fungi</taxon>
        <taxon>Dikarya</taxon>
        <taxon>Ascomycota</taxon>
        <taxon>Saccharomycotina</taxon>
        <taxon>Pichiomycetes</taxon>
        <taxon>Metschnikowiaceae</taxon>
        <taxon>Metschnikowia</taxon>
    </lineage>
</organism>
<evidence type="ECO:0000256" key="5">
    <source>
        <dbReference type="PROSITE-ProRule" id="PRU01240"/>
    </source>
</evidence>
<feature type="domain" description="Peptidase S8/S53" evidence="8">
    <location>
        <begin position="226"/>
        <end position="448"/>
    </location>
</feature>
<sequence>MLLSRSVALSILAALGANAMIIPNVGDVIDTFKGSGLLDLKNAVGESAKHLGALTEAAGSLVPSGAASRFAEFEQKISAKLAAPFLETGRNIIAHKYIVVFKTDIHENMAHFHKEWVSERHAQDVGSAEDSESYFASIKGANVSGGISDVFNIANTLSGYTGYFMDSTLEWIRRDPAVAFVEKDSMVYANEFDIQKSAPWGLARVSHRQPLSLGNFNQYLYDNEGGEGVTAYVIDTGVYVDHQQFEGRAKWGKTIPSGDSDTDGNGHGTHCAGTIASKDYGVAKKATVVGVKVLRSNGSGSMSDVVKGVEFAAQSHLKAVKEKKKGFKGSTANMSLGGGKSPALDLAVNAAVKAGIHFAVAAGNENQDAANTSPASAELAITVGASTIADARAYFSNYGSTVDIFAPGLNILSTYIGSETSTATLSGTSMASPHICGLLTYYLSLQPGAGSEFFVSENGVSTTQLKKNLVSFGTVNKLSGLPDDGTPNVLAFNGAGHNLTDFWAGSASKEELEPVGKFDEQLEAFLNKVEGTAQNLGEEVKKLVSDVYNKE</sequence>
<dbReference type="GO" id="GO:0004252">
    <property type="term" value="F:serine-type endopeptidase activity"/>
    <property type="evidence" value="ECO:0007669"/>
    <property type="project" value="UniProtKB-UniRule"/>
</dbReference>
<reference evidence="11" key="1">
    <citation type="submission" date="2019-03" db="EMBL/GenBank/DDBJ databases">
        <title>Snf2 controls pulcherriminic acid biosynthesis and connects pigmentation and antifungal activity of the yeast Metschnikowia pulcherrima.</title>
        <authorList>
            <person name="Gore-Lloyd D."/>
            <person name="Sumann I."/>
            <person name="Brachmann A.O."/>
            <person name="Schneeberger K."/>
            <person name="Ortiz-Merino R.A."/>
            <person name="Moreno-Beltran M."/>
            <person name="Schlaefli M."/>
            <person name="Kirner P."/>
            <person name="Santos Kron A."/>
            <person name="Wolfe K.H."/>
            <person name="Piel J."/>
            <person name="Ahrens C.H."/>
            <person name="Henk D."/>
            <person name="Freimoser F.M."/>
        </authorList>
    </citation>
    <scope>NUCLEOTIDE SEQUENCE [LARGE SCALE GENOMIC DNA]</scope>
    <source>
        <strain evidence="11">APC 1.2</strain>
    </source>
</reference>
<feature type="chain" id="PRO_5020873679" evidence="7">
    <location>
        <begin position="20"/>
        <end position="551"/>
    </location>
</feature>
<dbReference type="PROSITE" id="PS51892">
    <property type="entry name" value="SUBTILASE"/>
    <property type="match status" value="1"/>
</dbReference>
<dbReference type="Gene3D" id="3.30.70.80">
    <property type="entry name" value="Peptidase S8 propeptide/proteinase inhibitor I9"/>
    <property type="match status" value="1"/>
</dbReference>
<dbReference type="InterPro" id="IPR036852">
    <property type="entry name" value="Peptidase_S8/S53_dom_sf"/>
</dbReference>
<evidence type="ECO:0000256" key="4">
    <source>
        <dbReference type="ARBA" id="ARBA00022825"/>
    </source>
</evidence>
<dbReference type="GO" id="GO:0006508">
    <property type="term" value="P:proteolysis"/>
    <property type="evidence" value="ECO:0007669"/>
    <property type="project" value="UniProtKB-KW"/>
</dbReference>
<evidence type="ECO:0000256" key="7">
    <source>
        <dbReference type="SAM" id="SignalP"/>
    </source>
</evidence>
<dbReference type="InterPro" id="IPR010259">
    <property type="entry name" value="S8pro/Inhibitor_I9"/>
</dbReference>
<dbReference type="PANTHER" id="PTHR43806">
    <property type="entry name" value="PEPTIDASE S8"/>
    <property type="match status" value="1"/>
</dbReference>
<dbReference type="EMBL" id="CP034458">
    <property type="protein sequence ID" value="QBM88255.1"/>
    <property type="molecule type" value="Genomic_DNA"/>
</dbReference>
<keyword evidence="2 5" id="KW-0645">Protease</keyword>
<name>A0A4P6XNQ1_9ASCO</name>
<dbReference type="InterPro" id="IPR050131">
    <property type="entry name" value="Peptidase_S8_subtilisin-like"/>
</dbReference>
<dbReference type="PRINTS" id="PR00723">
    <property type="entry name" value="SUBTILISIN"/>
</dbReference>
<comment type="similarity">
    <text evidence="1 5 6">Belongs to the peptidase S8 family.</text>
</comment>
<dbReference type="InterPro" id="IPR000209">
    <property type="entry name" value="Peptidase_S8/S53_dom"/>
</dbReference>
<gene>
    <name evidence="10" type="primary">MPUL0C02210</name>
    <name evidence="10" type="ORF">METSCH_C02210</name>
</gene>
<dbReference type="PROSITE" id="PS00137">
    <property type="entry name" value="SUBTILASE_HIS"/>
    <property type="match status" value="1"/>
</dbReference>
<dbReference type="Gene3D" id="3.40.50.200">
    <property type="entry name" value="Peptidase S8/S53 domain"/>
    <property type="match status" value="1"/>
</dbReference>
<evidence type="ECO:0000259" key="8">
    <source>
        <dbReference type="Pfam" id="PF00082"/>
    </source>
</evidence>
<dbReference type="Pfam" id="PF05922">
    <property type="entry name" value="Inhibitor_I9"/>
    <property type="match status" value="1"/>
</dbReference>
<dbReference type="InterPro" id="IPR015500">
    <property type="entry name" value="Peptidase_S8_subtilisin-rel"/>
</dbReference>
<dbReference type="PANTHER" id="PTHR43806:SF11">
    <property type="entry name" value="CEREVISIN-RELATED"/>
    <property type="match status" value="1"/>
</dbReference>
<evidence type="ECO:0000313" key="11">
    <source>
        <dbReference type="Proteomes" id="UP000292447"/>
    </source>
</evidence>
<dbReference type="InterPro" id="IPR023828">
    <property type="entry name" value="Peptidase_S8_Ser-AS"/>
</dbReference>
<evidence type="ECO:0000256" key="3">
    <source>
        <dbReference type="ARBA" id="ARBA00022801"/>
    </source>
</evidence>
<dbReference type="CDD" id="cd04077">
    <property type="entry name" value="Peptidases_S8_PCSK9_ProteinaseK_like"/>
    <property type="match status" value="1"/>
</dbReference>
<dbReference type="Proteomes" id="UP000292447">
    <property type="component" value="Chromosome III"/>
</dbReference>
<dbReference type="Pfam" id="PF00082">
    <property type="entry name" value="Peptidase_S8"/>
    <property type="match status" value="1"/>
</dbReference>
<dbReference type="InterPro" id="IPR034193">
    <property type="entry name" value="PCSK9_ProteinaseK-like"/>
</dbReference>
<dbReference type="InterPro" id="IPR022398">
    <property type="entry name" value="Peptidase_S8_His-AS"/>
</dbReference>
<dbReference type="PROSITE" id="PS00136">
    <property type="entry name" value="SUBTILASE_ASP"/>
    <property type="match status" value="1"/>
</dbReference>
<feature type="active site" description="Charge relay system" evidence="5">
    <location>
        <position position="429"/>
    </location>
</feature>
<keyword evidence="3 5" id="KW-0378">Hydrolase</keyword>
<accession>A0A4P6XNQ1</accession>
<dbReference type="STRING" id="2163413.A0A4P6XNQ1"/>
<evidence type="ECO:0000259" key="9">
    <source>
        <dbReference type="Pfam" id="PF05922"/>
    </source>
</evidence>
<dbReference type="InterPro" id="IPR037045">
    <property type="entry name" value="S8pro/Inhibitor_I9_sf"/>
</dbReference>
<keyword evidence="11" id="KW-1185">Reference proteome</keyword>
<protein>
    <submittedName>
        <fullName evidence="10">Cerevisin</fullName>
    </submittedName>
</protein>
<feature type="domain" description="Inhibitor I9" evidence="9">
    <location>
        <begin position="96"/>
        <end position="188"/>
    </location>
</feature>
<evidence type="ECO:0000313" key="10">
    <source>
        <dbReference type="EMBL" id="QBM88255.1"/>
    </source>
</evidence>
<feature type="active site" description="Charge relay system" evidence="5">
    <location>
        <position position="267"/>
    </location>
</feature>
<feature type="active site" description="Charge relay system" evidence="5">
    <location>
        <position position="235"/>
    </location>
</feature>
<evidence type="ECO:0000256" key="1">
    <source>
        <dbReference type="ARBA" id="ARBA00011073"/>
    </source>
</evidence>
<dbReference type="FunFam" id="3.40.50.200:FF:000007">
    <property type="entry name" value="Subtilisin-like serine protease"/>
    <property type="match status" value="1"/>
</dbReference>
<feature type="signal peptide" evidence="7">
    <location>
        <begin position="1"/>
        <end position="19"/>
    </location>
</feature>
<dbReference type="FunFam" id="3.30.70.80:FF:000011">
    <property type="entry name" value="Vacuolar protease B"/>
    <property type="match status" value="1"/>
</dbReference>
<proteinExistence type="inferred from homology"/>
<dbReference type="SUPFAM" id="SSF54897">
    <property type="entry name" value="Protease propeptides/inhibitors"/>
    <property type="match status" value="1"/>
</dbReference>
<dbReference type="AlphaFoldDB" id="A0A4P6XNQ1"/>
<dbReference type="PROSITE" id="PS00138">
    <property type="entry name" value="SUBTILASE_SER"/>
    <property type="match status" value="1"/>
</dbReference>
<evidence type="ECO:0000256" key="2">
    <source>
        <dbReference type="ARBA" id="ARBA00022670"/>
    </source>
</evidence>